<dbReference type="InterPro" id="IPR023333">
    <property type="entry name" value="Proteasome_suB-type"/>
</dbReference>
<evidence type="ECO:0000256" key="11">
    <source>
        <dbReference type="PIRSR" id="PIRSR600243-1"/>
    </source>
</evidence>
<dbReference type="FunFam" id="3.60.20.10:FF:000035">
    <property type="entry name" value="Proteasome subunit beta"/>
    <property type="match status" value="1"/>
</dbReference>
<evidence type="ECO:0000313" key="13">
    <source>
        <dbReference type="EnsemblPlants" id="EMT05271"/>
    </source>
</evidence>
<dbReference type="ExpressionAtlas" id="M8ALA0">
    <property type="expression patterns" value="baseline"/>
</dbReference>
<dbReference type="InterPro" id="IPR001353">
    <property type="entry name" value="Proteasome_sua/b"/>
</dbReference>
<evidence type="ECO:0000256" key="7">
    <source>
        <dbReference type="ARBA" id="ARBA00022942"/>
    </source>
</evidence>
<dbReference type="GO" id="GO:0051603">
    <property type="term" value="P:proteolysis involved in protein catabolic process"/>
    <property type="evidence" value="ECO:0007669"/>
    <property type="project" value="InterPro"/>
</dbReference>
<dbReference type="MEROPS" id="T01.010"/>
<dbReference type="InterPro" id="IPR029055">
    <property type="entry name" value="Ntn_hydrolases_N"/>
</dbReference>
<evidence type="ECO:0000256" key="2">
    <source>
        <dbReference type="ARBA" id="ARBA00002000"/>
    </source>
</evidence>
<keyword evidence="5" id="KW-0888">Threonine protease</keyword>
<dbReference type="PROSITE" id="PS51476">
    <property type="entry name" value="PROTEASOME_BETA_2"/>
    <property type="match status" value="1"/>
</dbReference>
<dbReference type="GO" id="GO:0019774">
    <property type="term" value="C:proteasome core complex, beta-subunit complex"/>
    <property type="evidence" value="ECO:0007669"/>
    <property type="project" value="UniProtKB-ARBA"/>
</dbReference>
<evidence type="ECO:0000256" key="10">
    <source>
        <dbReference type="ARBA" id="ARBA00026071"/>
    </source>
</evidence>
<sequence length="250" mass="26623">MDAASSLMGGPSSADAPTDGEHRMGTTIVGVCYAGGVVLAADSRTSTGMYVANRASDKISQLTDNVYVCRSGSAADTQVISDYVRYFLHQHTIQLGQPATVKVASNLVRLLAYQNKSMLQAGMIVGGWDKYEGGQIYSVPLGGTILRQPFAIGGSGSSYLYGLMDHEWKEGMTQEEAEKFVVKVVSLAIARDGASGGVVRTVTSIGQINEEGVKRSFHPGDKLPLWHEEMEPQNSLLDILAAGSSDAMVQ</sequence>
<dbReference type="InterPro" id="IPR016050">
    <property type="entry name" value="Proteasome_bsu_CS"/>
</dbReference>
<evidence type="ECO:0000256" key="12">
    <source>
        <dbReference type="RuleBase" id="RU004203"/>
    </source>
</evidence>
<dbReference type="PANTHER" id="PTHR32194:SF0">
    <property type="entry name" value="ATP-DEPENDENT PROTEASE SUBUNIT HSLV"/>
    <property type="match status" value="1"/>
</dbReference>
<keyword evidence="4" id="KW-0645">Protease</keyword>
<comment type="subcellular location">
    <subcellularLocation>
        <location evidence="12">Cytoplasm</location>
    </subcellularLocation>
    <subcellularLocation>
        <location evidence="12">Nucleus</location>
    </subcellularLocation>
</comment>
<evidence type="ECO:0000256" key="1">
    <source>
        <dbReference type="ARBA" id="ARBA00001198"/>
    </source>
</evidence>
<dbReference type="Gene3D" id="3.60.20.10">
    <property type="entry name" value="Glutamine Phosphoribosylpyrophosphate, subunit 1, domain 1"/>
    <property type="match status" value="1"/>
</dbReference>
<comment type="subunit">
    <text evidence="12">Component of the proteasome complex.</text>
</comment>
<proteinExistence type="inferred from homology"/>
<dbReference type="GO" id="GO:0005737">
    <property type="term" value="C:cytoplasm"/>
    <property type="evidence" value="ECO:0007669"/>
    <property type="project" value="UniProtKB-SubCell"/>
</dbReference>
<evidence type="ECO:0000256" key="5">
    <source>
        <dbReference type="ARBA" id="ARBA00022698"/>
    </source>
</evidence>
<dbReference type="AlphaFoldDB" id="M8ALA0"/>
<dbReference type="SUPFAM" id="SSF56235">
    <property type="entry name" value="N-terminal nucleophile aminohydrolases (Ntn hydrolases)"/>
    <property type="match status" value="1"/>
</dbReference>
<dbReference type="GO" id="GO:0005634">
    <property type="term" value="C:nucleus"/>
    <property type="evidence" value="ECO:0007669"/>
    <property type="project" value="UniProtKB-SubCell"/>
</dbReference>
<dbReference type="CDD" id="cd03762">
    <property type="entry name" value="proteasome_beta_type_6"/>
    <property type="match status" value="1"/>
</dbReference>
<keyword evidence="6" id="KW-0378">Hydrolase</keyword>
<evidence type="ECO:0000256" key="3">
    <source>
        <dbReference type="ARBA" id="ARBA00022490"/>
    </source>
</evidence>
<evidence type="ECO:0000256" key="8">
    <source>
        <dbReference type="ARBA" id="ARBA00023145"/>
    </source>
</evidence>
<dbReference type="EnsemblPlants" id="EMT05271">
    <property type="protein sequence ID" value="EMT05271"/>
    <property type="gene ID" value="F775_27426"/>
</dbReference>
<evidence type="ECO:0000256" key="9">
    <source>
        <dbReference type="ARBA" id="ARBA00023242"/>
    </source>
</evidence>
<dbReference type="InterPro" id="IPR000243">
    <property type="entry name" value="Pept_T1A_subB"/>
</dbReference>
<dbReference type="GO" id="GO:0004298">
    <property type="term" value="F:threonine-type endopeptidase activity"/>
    <property type="evidence" value="ECO:0007669"/>
    <property type="project" value="UniProtKB-KW"/>
</dbReference>
<protein>
    <recommendedName>
        <fullName evidence="12">Proteasome subunit beta</fullName>
    </recommendedName>
</protein>
<comment type="catalytic activity">
    <reaction evidence="1">
        <text>Cleavage of peptide bonds with very broad specificity.</text>
        <dbReference type="EC" id="3.4.25.1"/>
    </reaction>
</comment>
<comment type="subunit">
    <text evidence="10">The 26S proteasome consists of a 20S proteasome core and two 19S regulatory subunits. The 20S proteasome core is composed of 28 subunits that are arranged in four stacked rings, resulting in a barrel-shaped structure. The two end rings are each formed by seven alpha subunits, and the two central rings are each formed by seven beta subunits. The catalytic chamber with the active sites is on the inside of the barrel.</text>
</comment>
<accession>M8ALA0</accession>
<dbReference type="PROSITE" id="PS00854">
    <property type="entry name" value="PROTEASOME_BETA_1"/>
    <property type="match status" value="1"/>
</dbReference>
<feature type="active site" description="Nucleophile" evidence="11">
    <location>
        <position position="26"/>
    </location>
</feature>
<reference evidence="13" key="1">
    <citation type="submission" date="2015-06" db="UniProtKB">
        <authorList>
            <consortium name="EnsemblPlants"/>
        </authorList>
    </citation>
    <scope>IDENTIFICATION</scope>
</reference>
<dbReference type="Pfam" id="PF00227">
    <property type="entry name" value="Proteasome"/>
    <property type="match status" value="1"/>
</dbReference>
<comment type="similarity">
    <text evidence="12">Belongs to the peptidase T1B family.</text>
</comment>
<dbReference type="PANTHER" id="PTHR32194">
    <property type="entry name" value="METALLOPROTEASE TLDD"/>
    <property type="match status" value="1"/>
</dbReference>
<keyword evidence="8" id="KW-0865">Zymogen</keyword>
<organism evidence="13">
    <name type="scientific">Aegilops tauschii</name>
    <name type="common">Tausch's goatgrass</name>
    <name type="synonym">Aegilops squarrosa</name>
    <dbReference type="NCBI Taxonomy" id="37682"/>
    <lineage>
        <taxon>Eukaryota</taxon>
        <taxon>Viridiplantae</taxon>
        <taxon>Streptophyta</taxon>
        <taxon>Embryophyta</taxon>
        <taxon>Tracheophyta</taxon>
        <taxon>Spermatophyta</taxon>
        <taxon>Magnoliopsida</taxon>
        <taxon>Liliopsida</taxon>
        <taxon>Poales</taxon>
        <taxon>Poaceae</taxon>
        <taxon>BOP clade</taxon>
        <taxon>Pooideae</taxon>
        <taxon>Triticodae</taxon>
        <taxon>Triticeae</taxon>
        <taxon>Triticinae</taxon>
        <taxon>Aegilops</taxon>
    </lineage>
</organism>
<evidence type="ECO:0000256" key="6">
    <source>
        <dbReference type="ARBA" id="ARBA00022801"/>
    </source>
</evidence>
<comment type="function">
    <text evidence="12">Component of the proteasome, a multicatalytic proteinase complex which is characterized by its ability to cleave peptides with Arg, Phe, Tyr, Leu, and Glu adjacent to the leaving group at neutral or slightly basic pH. The proteasome has an ATP-dependent proteolytic activity.</text>
</comment>
<evidence type="ECO:0000256" key="4">
    <source>
        <dbReference type="ARBA" id="ARBA00022670"/>
    </source>
</evidence>
<keyword evidence="9 12" id="KW-0539">Nucleus</keyword>
<dbReference type="PRINTS" id="PR00141">
    <property type="entry name" value="PROTEASOME"/>
</dbReference>
<keyword evidence="3 12" id="KW-0963">Cytoplasm</keyword>
<name>M8ALA0_AEGTA</name>
<comment type="function">
    <text evidence="2">The proteasome is a multicatalytic proteinase complex which is characterized by its ability to cleave peptides with Arg, Phe, Tyr, Leu, and Glu adjacent to the leaving group at neutral or slightly basic pH. The proteasome has an ATP-dependent proteolytic activity.</text>
</comment>
<keyword evidence="7 12" id="KW-0647">Proteasome</keyword>